<organism evidence="3 4">
    <name type="scientific">Aequoribacter fuscus</name>
    <dbReference type="NCBI Taxonomy" id="2518989"/>
    <lineage>
        <taxon>Bacteria</taxon>
        <taxon>Pseudomonadati</taxon>
        <taxon>Pseudomonadota</taxon>
        <taxon>Gammaproteobacteria</taxon>
        <taxon>Cellvibrionales</taxon>
        <taxon>Halieaceae</taxon>
        <taxon>Aequoribacter</taxon>
    </lineage>
</organism>
<dbReference type="InterPro" id="IPR036457">
    <property type="entry name" value="PPM-type-like_dom_sf"/>
</dbReference>
<dbReference type="Gene3D" id="1.20.5.390">
    <property type="entry name" value="L1 transposable element, trimerization domain"/>
    <property type="match status" value="1"/>
</dbReference>
<dbReference type="Gene3D" id="3.40.50.2300">
    <property type="match status" value="1"/>
</dbReference>
<dbReference type="OrthoDB" id="6399952at2"/>
<dbReference type="PANTHER" id="PTHR43156:SF2">
    <property type="entry name" value="STAGE II SPORULATION PROTEIN E"/>
    <property type="match status" value="1"/>
</dbReference>
<dbReference type="SMART" id="SM00331">
    <property type="entry name" value="PP2C_SIG"/>
    <property type="match status" value="1"/>
</dbReference>
<evidence type="ECO:0000313" key="3">
    <source>
        <dbReference type="EMBL" id="EGG29203.1"/>
    </source>
</evidence>
<dbReference type="InterPro" id="IPR052016">
    <property type="entry name" value="Bact_Sigma-Reg"/>
</dbReference>
<proteinExistence type="predicted"/>
<name>F3L3D1_9GAMM</name>
<dbReference type="STRING" id="2518989.IMCC3088_2123"/>
<dbReference type="Pfam" id="PF07228">
    <property type="entry name" value="SpoIIE"/>
    <property type="match status" value="1"/>
</dbReference>
<dbReference type="RefSeq" id="WP_009576298.1">
    <property type="nucleotide sequence ID" value="NZ_AEIG01000062.1"/>
</dbReference>
<evidence type="ECO:0000256" key="2">
    <source>
        <dbReference type="PROSITE-ProRule" id="PRU00169"/>
    </source>
</evidence>
<dbReference type="InterPro" id="IPR011006">
    <property type="entry name" value="CheY-like_superfamily"/>
</dbReference>
<dbReference type="GO" id="GO:0016791">
    <property type="term" value="F:phosphatase activity"/>
    <property type="evidence" value="ECO:0007669"/>
    <property type="project" value="TreeGrafter"/>
</dbReference>
<comment type="caution">
    <text evidence="3">The sequence shown here is derived from an EMBL/GenBank/DDBJ whole genome shotgun (WGS) entry which is preliminary data.</text>
</comment>
<dbReference type="PROSITE" id="PS50110">
    <property type="entry name" value="RESPONSE_REGULATORY"/>
    <property type="match status" value="1"/>
</dbReference>
<dbReference type="SUPFAM" id="SSF52172">
    <property type="entry name" value="CheY-like"/>
    <property type="match status" value="1"/>
</dbReference>
<keyword evidence="4" id="KW-1185">Reference proteome</keyword>
<sequence length="397" mass="43707">MTDIVANIILIDDDSVRAAASVELLQSLGHSVRVIQDPFGVNEPLDYGSEVDLLVCETSLTQFSWEAAKDAILDLDIHVPAIMLADEAEAQVILTALRLGVSDFFVRPILDVNALNASIERCVKRRRIRQELSDSKRALEHTNTELRAAVTVLEQDQQAGRQVQLRMLPNSPLTVGGYEFRHSMYPSLFLSGDFVEYITVGDHHVVFFMADVSGHGSSSAFATVLLKNLFARKRSDFIRRNDHTLLDLGAMLEHANKELLDLAVGKYATMIVGLLNIKENTLAYSVAGHLPQPILKTPLGADYLVGEGAPVGLMEHARYCVHEVQLPSEFMLIMFSDGVLELIDGEDLIAKESNLRSVIDSSRGDYRAVLEDLGVAQAREIPDDIAALFITRAANNG</sequence>
<evidence type="ECO:0000256" key="1">
    <source>
        <dbReference type="ARBA" id="ARBA00022801"/>
    </source>
</evidence>
<dbReference type="Gene3D" id="3.60.40.10">
    <property type="entry name" value="PPM-type phosphatase domain"/>
    <property type="match status" value="1"/>
</dbReference>
<reference evidence="3 4" key="1">
    <citation type="journal article" date="2011" name="J. Bacteriol.">
        <title>Genome sequence of strain IMCC3088, a proteorhodopsin-containing marine bacterium belonging to the OM60/NOR5 clade.</title>
        <authorList>
            <person name="Jang Y."/>
            <person name="Oh H.M."/>
            <person name="Kang I."/>
            <person name="Lee K."/>
            <person name="Yang S.J."/>
            <person name="Cho J.C."/>
        </authorList>
    </citation>
    <scope>NUCLEOTIDE SEQUENCE [LARGE SCALE GENOMIC DNA]</scope>
    <source>
        <strain evidence="3 4">IMCC3088</strain>
    </source>
</reference>
<gene>
    <name evidence="3" type="ORF">IMCC3088_2123</name>
</gene>
<dbReference type="Proteomes" id="UP000005615">
    <property type="component" value="Unassembled WGS sequence"/>
</dbReference>
<keyword evidence="1" id="KW-0378">Hydrolase</keyword>
<comment type="caution">
    <text evidence="2">Lacks conserved residue(s) required for the propagation of feature annotation.</text>
</comment>
<dbReference type="eggNOG" id="COG2208">
    <property type="taxonomic scope" value="Bacteria"/>
</dbReference>
<dbReference type="AlphaFoldDB" id="F3L3D1"/>
<dbReference type="PANTHER" id="PTHR43156">
    <property type="entry name" value="STAGE II SPORULATION PROTEIN E-RELATED"/>
    <property type="match status" value="1"/>
</dbReference>
<evidence type="ECO:0000313" key="4">
    <source>
        <dbReference type="Proteomes" id="UP000005615"/>
    </source>
</evidence>
<accession>F3L3D1</accession>
<dbReference type="GO" id="GO:0000160">
    <property type="term" value="P:phosphorelay signal transduction system"/>
    <property type="evidence" value="ECO:0007669"/>
    <property type="project" value="InterPro"/>
</dbReference>
<dbReference type="InterPro" id="IPR001932">
    <property type="entry name" value="PPM-type_phosphatase-like_dom"/>
</dbReference>
<dbReference type="InterPro" id="IPR001789">
    <property type="entry name" value="Sig_transdc_resp-reg_receiver"/>
</dbReference>
<protein>
    <submittedName>
        <fullName evidence="3">Serine phosphatase RsbU, regulator of sigma subunit</fullName>
    </submittedName>
</protein>
<dbReference type="EMBL" id="AEIG01000062">
    <property type="protein sequence ID" value="EGG29203.1"/>
    <property type="molecule type" value="Genomic_DNA"/>
</dbReference>